<dbReference type="SUPFAM" id="SSF53649">
    <property type="entry name" value="Alkaline phosphatase-like"/>
    <property type="match status" value="1"/>
</dbReference>
<evidence type="ECO:0000313" key="5">
    <source>
        <dbReference type="Proteomes" id="UP000319143"/>
    </source>
</evidence>
<dbReference type="PANTHER" id="PTHR42693">
    <property type="entry name" value="ARYLSULFATASE FAMILY MEMBER"/>
    <property type="match status" value="1"/>
</dbReference>
<reference evidence="4 5" key="1">
    <citation type="submission" date="2019-02" db="EMBL/GenBank/DDBJ databases">
        <title>Deep-cultivation of Planctomycetes and their phenomic and genomic characterization uncovers novel biology.</title>
        <authorList>
            <person name="Wiegand S."/>
            <person name="Jogler M."/>
            <person name="Boedeker C."/>
            <person name="Pinto D."/>
            <person name="Vollmers J."/>
            <person name="Rivas-Marin E."/>
            <person name="Kohn T."/>
            <person name="Peeters S.H."/>
            <person name="Heuer A."/>
            <person name="Rast P."/>
            <person name="Oberbeckmann S."/>
            <person name="Bunk B."/>
            <person name="Jeske O."/>
            <person name="Meyerdierks A."/>
            <person name="Storesund J.E."/>
            <person name="Kallscheuer N."/>
            <person name="Luecker S."/>
            <person name="Lage O.M."/>
            <person name="Pohl T."/>
            <person name="Merkel B.J."/>
            <person name="Hornburger P."/>
            <person name="Mueller R.-W."/>
            <person name="Bruemmer F."/>
            <person name="Labrenz M."/>
            <person name="Spormann A.M."/>
            <person name="Op Den Camp H."/>
            <person name="Overmann J."/>
            <person name="Amann R."/>
            <person name="Jetten M.S.M."/>
            <person name="Mascher T."/>
            <person name="Medema M.H."/>
            <person name="Devos D.P."/>
            <person name="Kaster A.-K."/>
            <person name="Ovreas L."/>
            <person name="Rohde M."/>
            <person name="Galperin M.Y."/>
            <person name="Jogler C."/>
        </authorList>
    </citation>
    <scope>NUCLEOTIDE SEQUENCE [LARGE SCALE GENOMIC DNA]</scope>
    <source>
        <strain evidence="4 5">Poly41</strain>
    </source>
</reference>
<feature type="chain" id="PRO_5023147438" description="Sulfatase" evidence="3">
    <location>
        <begin position="24"/>
        <end position="121"/>
    </location>
</feature>
<dbReference type="AlphaFoldDB" id="A0A5C6D628"/>
<dbReference type="Proteomes" id="UP000319143">
    <property type="component" value="Unassembled WGS sequence"/>
</dbReference>
<gene>
    <name evidence="4" type="ORF">Poly41_63480</name>
</gene>
<dbReference type="InterPro" id="IPR050738">
    <property type="entry name" value="Sulfatase"/>
</dbReference>
<feature type="signal peptide" evidence="3">
    <location>
        <begin position="1"/>
        <end position="23"/>
    </location>
</feature>
<evidence type="ECO:0000256" key="2">
    <source>
        <dbReference type="ARBA" id="ARBA00022801"/>
    </source>
</evidence>
<organism evidence="4 5">
    <name type="scientific">Novipirellula artificiosorum</name>
    <dbReference type="NCBI Taxonomy" id="2528016"/>
    <lineage>
        <taxon>Bacteria</taxon>
        <taxon>Pseudomonadati</taxon>
        <taxon>Planctomycetota</taxon>
        <taxon>Planctomycetia</taxon>
        <taxon>Pirellulales</taxon>
        <taxon>Pirellulaceae</taxon>
        <taxon>Novipirellula</taxon>
    </lineage>
</organism>
<evidence type="ECO:0000256" key="3">
    <source>
        <dbReference type="SAM" id="SignalP"/>
    </source>
</evidence>
<keyword evidence="3" id="KW-0732">Signal</keyword>
<sequence precursor="true">MSKQIFLTWACLTCLALSGRTFAAEEVKPPNLPILQTDEHNFRTLGCYRQQLSYEQAHVWGRGVRVDTPHIDSIERDGAICTSFYAASPVCTPSRIEWQSKENRHEFRRTLYRIVELPPGR</sequence>
<proteinExistence type="inferred from homology"/>
<dbReference type="Gene3D" id="3.40.720.10">
    <property type="entry name" value="Alkaline Phosphatase, subunit A"/>
    <property type="match status" value="1"/>
</dbReference>
<keyword evidence="5" id="KW-1185">Reference proteome</keyword>
<dbReference type="GO" id="GO:0004065">
    <property type="term" value="F:arylsulfatase activity"/>
    <property type="evidence" value="ECO:0007669"/>
    <property type="project" value="TreeGrafter"/>
</dbReference>
<keyword evidence="2" id="KW-0378">Hydrolase</keyword>
<dbReference type="InterPro" id="IPR017850">
    <property type="entry name" value="Alkaline_phosphatase_core_sf"/>
</dbReference>
<evidence type="ECO:0008006" key="6">
    <source>
        <dbReference type="Google" id="ProtNLM"/>
    </source>
</evidence>
<dbReference type="EMBL" id="SJPV01000018">
    <property type="protein sequence ID" value="TWU31157.1"/>
    <property type="molecule type" value="Genomic_DNA"/>
</dbReference>
<comment type="caution">
    <text evidence="4">The sequence shown here is derived from an EMBL/GenBank/DDBJ whole genome shotgun (WGS) entry which is preliminary data.</text>
</comment>
<name>A0A5C6D628_9BACT</name>
<evidence type="ECO:0000313" key="4">
    <source>
        <dbReference type="EMBL" id="TWU31157.1"/>
    </source>
</evidence>
<protein>
    <recommendedName>
        <fullName evidence="6">Sulfatase</fullName>
    </recommendedName>
</protein>
<evidence type="ECO:0000256" key="1">
    <source>
        <dbReference type="ARBA" id="ARBA00008779"/>
    </source>
</evidence>
<comment type="similarity">
    <text evidence="1">Belongs to the sulfatase family.</text>
</comment>
<accession>A0A5C6D628</accession>
<dbReference type="PANTHER" id="PTHR42693:SF53">
    <property type="entry name" value="ENDO-4-O-SULFATASE"/>
    <property type="match status" value="1"/>
</dbReference>